<feature type="non-terminal residue" evidence="14">
    <location>
        <position position="1"/>
    </location>
</feature>
<evidence type="ECO:0000256" key="9">
    <source>
        <dbReference type="ARBA" id="ARBA00069996"/>
    </source>
</evidence>
<dbReference type="Proteomes" id="UP000517892">
    <property type="component" value="Unassembled WGS sequence"/>
</dbReference>
<dbReference type="InterPro" id="IPR000488">
    <property type="entry name" value="Death_dom"/>
</dbReference>
<dbReference type="SMART" id="SM00005">
    <property type="entry name" value="DEATH"/>
    <property type="match status" value="1"/>
</dbReference>
<accession>A0A7K4ZAE8</accession>
<dbReference type="FunFam" id="1.10.533.10:FF:000059">
    <property type="entry name" value="Fas-associated via death domain"/>
    <property type="match status" value="1"/>
</dbReference>
<evidence type="ECO:0000256" key="4">
    <source>
        <dbReference type="ARBA" id="ARBA00022588"/>
    </source>
</evidence>
<dbReference type="InterPro" id="IPR001875">
    <property type="entry name" value="DED_dom"/>
</dbReference>
<keyword evidence="2" id="KW-0963">Cytoplasm</keyword>
<evidence type="ECO:0000259" key="13">
    <source>
        <dbReference type="PROSITE" id="PS50168"/>
    </source>
</evidence>
<protein>
    <recommendedName>
        <fullName evidence="9">FAS-associated death domain protein</fullName>
    </recommendedName>
    <alternativeName>
        <fullName evidence="11">FAS-associating death domain-containing protein</fullName>
    </alternativeName>
    <alternativeName>
        <fullName evidence="10">Fas-associated death domain protein</fullName>
    </alternativeName>
</protein>
<dbReference type="PROSITE" id="PS50017">
    <property type="entry name" value="DEATH_DOMAIN"/>
    <property type="match status" value="1"/>
</dbReference>
<evidence type="ECO:0000256" key="8">
    <source>
        <dbReference type="ARBA" id="ARBA00066149"/>
    </source>
</evidence>
<dbReference type="FunFam" id="1.10.533.10:FF:000062">
    <property type="entry name" value="Fas-associated via death domain"/>
    <property type="match status" value="1"/>
</dbReference>
<dbReference type="AlphaFoldDB" id="A0A7K4ZAE8"/>
<dbReference type="InterPro" id="IPR011029">
    <property type="entry name" value="DEATH-like_dom_sf"/>
</dbReference>
<dbReference type="GO" id="GO:0045087">
    <property type="term" value="P:innate immune response"/>
    <property type="evidence" value="ECO:0007669"/>
    <property type="project" value="UniProtKB-KW"/>
</dbReference>
<reference evidence="14 15" key="1">
    <citation type="submission" date="2019-09" db="EMBL/GenBank/DDBJ databases">
        <title>Bird 10,000 Genomes (B10K) Project - Family phase.</title>
        <authorList>
            <person name="Zhang G."/>
        </authorList>
    </citation>
    <scope>NUCLEOTIDE SEQUENCE [LARGE SCALE GENOMIC DNA]</scope>
    <source>
        <strain evidence="14">B10K-DU-017-25</strain>
        <tissue evidence="14">Mixed tissue sample</tissue>
    </source>
</reference>
<evidence type="ECO:0000313" key="15">
    <source>
        <dbReference type="Proteomes" id="UP000517892"/>
    </source>
</evidence>
<comment type="function">
    <text evidence="7">Apoptotic adapter molecule that recruits caspases CASP8 or CASP10 to the activated FAS/CD95 or TNFRSF1A/TNFR-1 receptors. The resulting aggregate called the death-inducing signaling complex (DISC) performs CASP8 proteolytic activation. Active CASP8 initiates the subsequent cascade of caspases mediating apoptosis. Involved in interferon-mediated antiviral immune response, playing a role in the positive regulation of interferon signaling.</text>
</comment>
<dbReference type="GO" id="GO:0030674">
    <property type="term" value="F:protein-macromolecule adaptor activity"/>
    <property type="evidence" value="ECO:0007669"/>
    <property type="project" value="UniProtKB-ARBA"/>
</dbReference>
<dbReference type="GO" id="GO:0097191">
    <property type="term" value="P:extrinsic apoptotic signaling pathway"/>
    <property type="evidence" value="ECO:0007669"/>
    <property type="project" value="TreeGrafter"/>
</dbReference>
<evidence type="ECO:0000256" key="5">
    <source>
        <dbReference type="ARBA" id="ARBA00022703"/>
    </source>
</evidence>
<dbReference type="Pfam" id="PF00531">
    <property type="entry name" value="Death"/>
    <property type="match status" value="1"/>
</dbReference>
<dbReference type="EMBL" id="VYZI01000001">
    <property type="protein sequence ID" value="NWR68301.1"/>
    <property type="molecule type" value="Genomic_DNA"/>
</dbReference>
<comment type="subunit">
    <text evidence="8">Can self-associate. Component of the AIM2 PANoptosome complex, a multiprotein complex that drives inflammatory cell death (PANoptosis). Component of the death-induced signaling complex (DISC) composed of cell surface receptor FAS/CD95 or TNFRSF1A, adapter protein FADD and the CASP8 protease; recruitment of CASP8 to the complex is required for processing of CASP8 into the p18 and p10 subunits. Interacts (via death domain) with FAS (via death domain). Interacts directly (via DED domain) with NOL3 (via CARD domain); inhibits death-inducing signaling complex (DISC) assembly by inhibiting the increase in FAS-FADD binding induced by FAS activation. Interacts with CFLAR, PEA15 and MBD4. When phosphorylated, part of a complex containing HIPK3 and FAS. May interact with MAVS/IPS1. Interacts with MOCV v-CFLAR protein and PIDD1. Interacts with RIPK1 and TRADD. Interacts with stimulated TNFRSF10B. Interacts with DDX24.</text>
</comment>
<name>A0A7K4ZAE8_9AVES</name>
<dbReference type="Pfam" id="PF01335">
    <property type="entry name" value="DED"/>
    <property type="match status" value="1"/>
</dbReference>
<dbReference type="InterPro" id="IPR016729">
    <property type="entry name" value="FADD"/>
</dbReference>
<evidence type="ECO:0000256" key="10">
    <source>
        <dbReference type="ARBA" id="ARBA00071128"/>
    </source>
</evidence>
<keyword evidence="5" id="KW-0053">Apoptosis</keyword>
<evidence type="ECO:0000259" key="12">
    <source>
        <dbReference type="PROSITE" id="PS50017"/>
    </source>
</evidence>
<feature type="domain" description="DED" evidence="13">
    <location>
        <begin position="3"/>
        <end position="81"/>
    </location>
</feature>
<dbReference type="GO" id="GO:2001238">
    <property type="term" value="P:positive regulation of extrinsic apoptotic signaling pathway"/>
    <property type="evidence" value="ECO:0007669"/>
    <property type="project" value="UniProtKB-ARBA"/>
</dbReference>
<dbReference type="GO" id="GO:0031265">
    <property type="term" value="C:CD95 death-inducing signaling complex"/>
    <property type="evidence" value="ECO:0007669"/>
    <property type="project" value="TreeGrafter"/>
</dbReference>
<dbReference type="PANTHER" id="PTHR15077:SF10">
    <property type="entry name" value="FAS-ASSOCIATED DEATH DOMAIN PROTEIN"/>
    <property type="match status" value="1"/>
</dbReference>
<sequence length="180" mass="20870">MDPFRVMLHSIAARLSDDDVASLKFLCRDDVGKKKLESVRSAMDLFTILIEQRLITKENVDYLDVFLTARKREDLLLDLRRYVEEREVGAPGDQPDAREKPVKVIGENVGKEWKQLMRELDFSDVKMDRIVAANPLNLREQLVQSLLEWQTWKGKDAKADDLIKALRNCKMNLVADRVEQ</sequence>
<dbReference type="GO" id="GO:0005123">
    <property type="term" value="F:death receptor binding"/>
    <property type="evidence" value="ECO:0007669"/>
    <property type="project" value="TreeGrafter"/>
</dbReference>
<keyword evidence="15" id="KW-1185">Reference proteome</keyword>
<dbReference type="SUPFAM" id="SSF47986">
    <property type="entry name" value="DEATH domain"/>
    <property type="match status" value="1"/>
</dbReference>
<evidence type="ECO:0000313" key="14">
    <source>
        <dbReference type="EMBL" id="NWR68301.1"/>
    </source>
</evidence>
<dbReference type="PANTHER" id="PTHR15077">
    <property type="entry name" value="FAS-ASSOCIATING DEATH DOMAIN-CONTAINING PROTEIN FADD"/>
    <property type="match status" value="1"/>
</dbReference>
<dbReference type="GO" id="GO:0045089">
    <property type="term" value="P:positive regulation of innate immune response"/>
    <property type="evidence" value="ECO:0007669"/>
    <property type="project" value="TreeGrafter"/>
</dbReference>
<dbReference type="GO" id="GO:0089720">
    <property type="term" value="F:caspase binding"/>
    <property type="evidence" value="ECO:0007669"/>
    <property type="project" value="TreeGrafter"/>
</dbReference>
<evidence type="ECO:0000256" key="11">
    <source>
        <dbReference type="ARBA" id="ARBA00075696"/>
    </source>
</evidence>
<feature type="non-terminal residue" evidence="14">
    <location>
        <position position="180"/>
    </location>
</feature>
<evidence type="ECO:0000256" key="2">
    <source>
        <dbReference type="ARBA" id="ARBA00022490"/>
    </source>
</evidence>
<evidence type="ECO:0000256" key="6">
    <source>
        <dbReference type="ARBA" id="ARBA00022859"/>
    </source>
</evidence>
<dbReference type="GO" id="GO:0001819">
    <property type="term" value="P:positive regulation of cytokine production"/>
    <property type="evidence" value="ECO:0007669"/>
    <property type="project" value="UniProtKB-ARBA"/>
</dbReference>
<evidence type="ECO:0000256" key="7">
    <source>
        <dbReference type="ARBA" id="ARBA00059068"/>
    </source>
</evidence>
<proteinExistence type="predicted"/>
<dbReference type="CDD" id="cd08336">
    <property type="entry name" value="DED_FADD"/>
    <property type="match status" value="1"/>
</dbReference>
<dbReference type="Gene3D" id="1.10.533.10">
    <property type="entry name" value="Death Domain, Fas"/>
    <property type="match status" value="2"/>
</dbReference>
<evidence type="ECO:0000256" key="3">
    <source>
        <dbReference type="ARBA" id="ARBA00022553"/>
    </source>
</evidence>
<comment type="subcellular location">
    <subcellularLocation>
        <location evidence="1">Cytoplasm</location>
    </subcellularLocation>
</comment>
<feature type="domain" description="Death" evidence="12">
    <location>
        <begin position="98"/>
        <end position="180"/>
    </location>
</feature>
<evidence type="ECO:0000256" key="1">
    <source>
        <dbReference type="ARBA" id="ARBA00004496"/>
    </source>
</evidence>
<keyword evidence="3" id="KW-0597">Phosphoprotein</keyword>
<keyword evidence="4" id="KW-0399">Innate immunity</keyword>
<organism evidence="14 15">
    <name type="scientific">Centropus unirufus</name>
    <dbReference type="NCBI Taxonomy" id="1118519"/>
    <lineage>
        <taxon>Eukaryota</taxon>
        <taxon>Metazoa</taxon>
        <taxon>Chordata</taxon>
        <taxon>Craniata</taxon>
        <taxon>Vertebrata</taxon>
        <taxon>Euteleostomi</taxon>
        <taxon>Archelosauria</taxon>
        <taxon>Archosauria</taxon>
        <taxon>Dinosauria</taxon>
        <taxon>Saurischia</taxon>
        <taxon>Theropoda</taxon>
        <taxon>Coelurosauria</taxon>
        <taxon>Aves</taxon>
        <taxon>Neognathae</taxon>
        <taxon>Neoaves</taxon>
        <taxon>Otidimorphae</taxon>
        <taxon>Cuculiformes</taxon>
        <taxon>Centropidae</taxon>
        <taxon>Centropus</taxon>
    </lineage>
</organism>
<dbReference type="OrthoDB" id="100767at2759"/>
<dbReference type="PROSITE" id="PS50168">
    <property type="entry name" value="DED"/>
    <property type="match status" value="1"/>
</dbReference>
<dbReference type="SMART" id="SM00031">
    <property type="entry name" value="DED"/>
    <property type="match status" value="1"/>
</dbReference>
<dbReference type="GO" id="GO:0005737">
    <property type="term" value="C:cytoplasm"/>
    <property type="evidence" value="ECO:0007669"/>
    <property type="project" value="UniProtKB-SubCell"/>
</dbReference>
<keyword evidence="6" id="KW-0391">Immunity</keyword>
<gene>
    <name evidence="14" type="primary">Fadd</name>
    <name evidence="14" type="ORF">CENUNI_R06037</name>
</gene>
<comment type="caution">
    <text evidence="14">The sequence shown here is derived from an EMBL/GenBank/DDBJ whole genome shotgun (WGS) entry which is preliminary data.</text>
</comment>